<proteinExistence type="predicted"/>
<dbReference type="AlphaFoldDB" id="A0AAV2CA19"/>
<dbReference type="Pfam" id="PF05553">
    <property type="entry name" value="DUF761"/>
    <property type="match status" value="1"/>
</dbReference>
<organism evidence="1 2">
    <name type="scientific">Linum trigynum</name>
    <dbReference type="NCBI Taxonomy" id="586398"/>
    <lineage>
        <taxon>Eukaryota</taxon>
        <taxon>Viridiplantae</taxon>
        <taxon>Streptophyta</taxon>
        <taxon>Embryophyta</taxon>
        <taxon>Tracheophyta</taxon>
        <taxon>Spermatophyta</taxon>
        <taxon>Magnoliopsida</taxon>
        <taxon>eudicotyledons</taxon>
        <taxon>Gunneridae</taxon>
        <taxon>Pentapetalae</taxon>
        <taxon>rosids</taxon>
        <taxon>fabids</taxon>
        <taxon>Malpighiales</taxon>
        <taxon>Linaceae</taxon>
        <taxon>Linum</taxon>
    </lineage>
</organism>
<protein>
    <submittedName>
        <fullName evidence="1">Uncharacterized protein</fullName>
    </submittedName>
</protein>
<evidence type="ECO:0000313" key="2">
    <source>
        <dbReference type="Proteomes" id="UP001497516"/>
    </source>
</evidence>
<dbReference type="InterPro" id="IPR008480">
    <property type="entry name" value="DUF761_pln"/>
</dbReference>
<name>A0AAV2CA19_9ROSI</name>
<reference evidence="1 2" key="1">
    <citation type="submission" date="2024-04" db="EMBL/GenBank/DDBJ databases">
        <authorList>
            <person name="Fracassetti M."/>
        </authorList>
    </citation>
    <scope>NUCLEOTIDE SEQUENCE [LARGE SCALE GENOMIC DNA]</scope>
</reference>
<dbReference type="Proteomes" id="UP001497516">
    <property type="component" value="Chromosome 1"/>
</dbReference>
<accession>A0AAV2CA19</accession>
<keyword evidence="2" id="KW-1185">Reference proteome</keyword>
<gene>
    <name evidence="1" type="ORF">LTRI10_LOCUS920</name>
</gene>
<sequence>MDRRRMTAAAGGGWSVVGRLRKAMKKINFILFSIGIIRRWELISSIHQRRKKQRRQQQQQRRFLSFNERLVGLQGYTELVEDHDHHDHHRSSVNNGGGVLDRTCSLDQDDIDKRSERFIANFRRDLLLQRQVSLELGYCKLN</sequence>
<dbReference type="EMBL" id="OZ034813">
    <property type="protein sequence ID" value="CAL1352991.1"/>
    <property type="molecule type" value="Genomic_DNA"/>
</dbReference>
<evidence type="ECO:0000313" key="1">
    <source>
        <dbReference type="EMBL" id="CAL1352991.1"/>
    </source>
</evidence>